<dbReference type="SUPFAM" id="SSF51395">
    <property type="entry name" value="FMN-linked oxidoreductases"/>
    <property type="match status" value="1"/>
</dbReference>
<dbReference type="PANTHER" id="PTHR43303:SF4">
    <property type="entry name" value="NADPH DEHYDROGENASE C23G7.10C-RELATED"/>
    <property type="match status" value="1"/>
</dbReference>
<dbReference type="RefSeq" id="XP_056583476.1">
    <property type="nucleotide sequence ID" value="XM_056719341.1"/>
</dbReference>
<sequence length="133" mass="15001">MLQAPSLGPPYAFRRKYLTLDSTPHIENKPVHDVSYLTPAQIPNLPGSAENQRSVGSQHSKRLQPFAILGVTFHNRIGLSSLCQHNAEGHITNWHMAHLDGITQRRPGLLMVEVTAVQVNRCIMPKDHRPWKE</sequence>
<dbReference type="GO" id="GO:0050661">
    <property type="term" value="F:NADP binding"/>
    <property type="evidence" value="ECO:0007669"/>
    <property type="project" value="InterPro"/>
</dbReference>
<gene>
    <name evidence="2" type="ORF">N7517_001611</name>
</gene>
<protein>
    <submittedName>
        <fullName evidence="2">NADH-dependent flavin oxidoreductase</fullName>
    </submittedName>
</protein>
<organism evidence="2 3">
    <name type="scientific">Penicillium concentricum</name>
    <dbReference type="NCBI Taxonomy" id="293559"/>
    <lineage>
        <taxon>Eukaryota</taxon>
        <taxon>Fungi</taxon>
        <taxon>Dikarya</taxon>
        <taxon>Ascomycota</taxon>
        <taxon>Pezizomycotina</taxon>
        <taxon>Eurotiomycetes</taxon>
        <taxon>Eurotiomycetidae</taxon>
        <taxon>Eurotiales</taxon>
        <taxon>Aspergillaceae</taxon>
        <taxon>Penicillium</taxon>
    </lineage>
</organism>
<accession>A0A9W9ST75</accession>
<comment type="caution">
    <text evidence="2">The sequence shown here is derived from an EMBL/GenBank/DDBJ whole genome shotgun (WGS) entry which is preliminary data.</text>
</comment>
<comment type="cofactor">
    <cofactor evidence="1">
        <name>FMN</name>
        <dbReference type="ChEBI" id="CHEBI:58210"/>
    </cofactor>
</comment>
<dbReference type="InterPro" id="IPR044152">
    <property type="entry name" value="YqjM-like"/>
</dbReference>
<reference evidence="2" key="2">
    <citation type="journal article" date="2023" name="IMA Fungus">
        <title>Comparative genomic study of the Penicillium genus elucidates a diverse pangenome and 15 lateral gene transfer events.</title>
        <authorList>
            <person name="Petersen C."/>
            <person name="Sorensen T."/>
            <person name="Nielsen M.R."/>
            <person name="Sondergaard T.E."/>
            <person name="Sorensen J.L."/>
            <person name="Fitzpatrick D.A."/>
            <person name="Frisvad J.C."/>
            <person name="Nielsen K.L."/>
        </authorList>
    </citation>
    <scope>NUCLEOTIDE SEQUENCE</scope>
    <source>
        <strain evidence="2">IBT 3081</strain>
    </source>
</reference>
<dbReference type="InterPro" id="IPR013785">
    <property type="entry name" value="Aldolase_TIM"/>
</dbReference>
<dbReference type="Gene3D" id="3.20.20.70">
    <property type="entry name" value="Aldolase class I"/>
    <property type="match status" value="1"/>
</dbReference>
<dbReference type="Proteomes" id="UP001147752">
    <property type="component" value="Unassembled WGS sequence"/>
</dbReference>
<dbReference type="GO" id="GO:0010181">
    <property type="term" value="F:FMN binding"/>
    <property type="evidence" value="ECO:0007669"/>
    <property type="project" value="InterPro"/>
</dbReference>
<reference evidence="2" key="1">
    <citation type="submission" date="2022-12" db="EMBL/GenBank/DDBJ databases">
        <authorList>
            <person name="Petersen C."/>
        </authorList>
    </citation>
    <scope>NUCLEOTIDE SEQUENCE</scope>
    <source>
        <strain evidence="2">IBT 3081</strain>
    </source>
</reference>
<dbReference type="AlphaFoldDB" id="A0A9W9ST75"/>
<evidence type="ECO:0000256" key="1">
    <source>
        <dbReference type="ARBA" id="ARBA00001917"/>
    </source>
</evidence>
<name>A0A9W9ST75_9EURO</name>
<dbReference type="PANTHER" id="PTHR43303">
    <property type="entry name" value="NADPH DEHYDROGENASE C23G7.10C-RELATED"/>
    <property type="match status" value="1"/>
</dbReference>
<evidence type="ECO:0000313" key="3">
    <source>
        <dbReference type="Proteomes" id="UP001147752"/>
    </source>
</evidence>
<dbReference type="GO" id="GO:0003959">
    <property type="term" value="F:NADPH dehydrogenase activity"/>
    <property type="evidence" value="ECO:0007669"/>
    <property type="project" value="InterPro"/>
</dbReference>
<keyword evidence="3" id="KW-1185">Reference proteome</keyword>
<dbReference type="EMBL" id="JAPZBT010000001">
    <property type="protein sequence ID" value="KAJ5383700.1"/>
    <property type="molecule type" value="Genomic_DNA"/>
</dbReference>
<dbReference type="GeneID" id="81458524"/>
<proteinExistence type="predicted"/>
<evidence type="ECO:0000313" key="2">
    <source>
        <dbReference type="EMBL" id="KAJ5383700.1"/>
    </source>
</evidence>